<dbReference type="Proteomes" id="UP000570595">
    <property type="component" value="Unassembled WGS sequence"/>
</dbReference>
<evidence type="ECO:0000313" key="2">
    <source>
        <dbReference type="EMBL" id="KAF4647234.1"/>
    </source>
</evidence>
<evidence type="ECO:0000256" key="1">
    <source>
        <dbReference type="SAM" id="Phobius"/>
    </source>
</evidence>
<accession>A0A7J6KJV3</accession>
<organism evidence="2 3">
    <name type="scientific">Perkinsus olseni</name>
    <name type="common">Perkinsus atlanticus</name>
    <dbReference type="NCBI Taxonomy" id="32597"/>
    <lineage>
        <taxon>Eukaryota</taxon>
        <taxon>Sar</taxon>
        <taxon>Alveolata</taxon>
        <taxon>Perkinsozoa</taxon>
        <taxon>Perkinsea</taxon>
        <taxon>Perkinsida</taxon>
        <taxon>Perkinsidae</taxon>
        <taxon>Perkinsus</taxon>
    </lineage>
</organism>
<evidence type="ECO:0000313" key="3">
    <source>
        <dbReference type="Proteomes" id="UP000570595"/>
    </source>
</evidence>
<gene>
    <name evidence="2" type="ORF">FOZ61_004454</name>
</gene>
<keyword evidence="1" id="KW-1133">Transmembrane helix</keyword>
<protein>
    <submittedName>
        <fullName evidence="2">Uncharacterized protein</fullName>
    </submittedName>
</protein>
<dbReference type="OrthoDB" id="17328at2759"/>
<feature type="transmembrane region" description="Helical" evidence="1">
    <location>
        <begin position="70"/>
        <end position="89"/>
    </location>
</feature>
<proteinExistence type="predicted"/>
<feature type="non-terminal residue" evidence="2">
    <location>
        <position position="1"/>
    </location>
</feature>
<dbReference type="EMBL" id="JABAHT010002537">
    <property type="protein sequence ID" value="KAF4647234.1"/>
    <property type="molecule type" value="Genomic_DNA"/>
</dbReference>
<dbReference type="AlphaFoldDB" id="A0A7J6KJV3"/>
<keyword evidence="1" id="KW-0472">Membrane</keyword>
<keyword evidence="1" id="KW-0812">Transmembrane</keyword>
<name>A0A7J6KJV3_PEROL</name>
<reference evidence="2 3" key="1">
    <citation type="submission" date="2020-04" db="EMBL/GenBank/DDBJ databases">
        <title>Perkinsus olseni comparative genomics.</title>
        <authorList>
            <person name="Bogema D.R."/>
        </authorList>
    </citation>
    <scope>NUCLEOTIDE SEQUENCE [LARGE SCALE GENOMIC DNA]</scope>
    <source>
        <strain evidence="2">ATCC PRA-179</strain>
    </source>
</reference>
<sequence length="128" mass="14350">TVDKLSQDAYLDREKKLGMPDIGFGPLRSASRWLFYCQPELSLEVGSTGEIHSWGDERFSSWYLPPQQQLIGYFIFSSIGLSMFISGLLRADSTGGGICVLKLIDSSSLSGNVQGEWKSWIRPCPKRR</sequence>
<feature type="non-terminal residue" evidence="2">
    <location>
        <position position="128"/>
    </location>
</feature>
<comment type="caution">
    <text evidence="2">The sequence shown here is derived from an EMBL/GenBank/DDBJ whole genome shotgun (WGS) entry which is preliminary data.</text>
</comment>